<evidence type="ECO:0000256" key="5">
    <source>
        <dbReference type="ARBA" id="ARBA00022777"/>
    </source>
</evidence>
<sequence length="352" mass="39241">MRVALVHVYLPKLADSGLVEWNRERRVVRATDARECNDDTGYDTDRDHGQSCDGRRLGAWLCCPSCGRRNVTRGRVDAGLELECHDCGRGETLSLERRPEGQSGDSESNPSMGDDKNARERALEASNERLEQFAYAASHDLQEPLRMVSGYLQLIEGRYEGELDADGEEFLAYAVDGADRMREMIDGLLAYSRIETQGTAFEPVALEAVLEDVCKDLEVRIEETDADVTIGSLPRVEGDETQLRQLFQNLVSNALEYSGDDRPIVRIEAERDGSEWLVAVRDEGIGIEPTNQERIFDVFERLHGYHERRGTGIGLAICERIAERHGGEIRVDSEPGEGSAFVLTLPAPGCRP</sequence>
<evidence type="ECO:0000256" key="3">
    <source>
        <dbReference type="ARBA" id="ARBA00022553"/>
    </source>
</evidence>
<dbReference type="EC" id="2.7.13.3" evidence="2"/>
<dbReference type="SMART" id="SM00388">
    <property type="entry name" value="HisKA"/>
    <property type="match status" value="1"/>
</dbReference>
<evidence type="ECO:0000256" key="4">
    <source>
        <dbReference type="ARBA" id="ARBA00022679"/>
    </source>
</evidence>
<dbReference type="Gene3D" id="3.30.565.10">
    <property type="entry name" value="Histidine kinase-like ATPase, C-terminal domain"/>
    <property type="match status" value="1"/>
</dbReference>
<keyword evidence="4" id="KW-0808">Transferase</keyword>
<dbReference type="PATRIC" id="fig|1227497.3.peg.1912"/>
<evidence type="ECO:0000313" key="8">
    <source>
        <dbReference type="EMBL" id="ELY57977.1"/>
    </source>
</evidence>
<dbReference type="InterPro" id="IPR003661">
    <property type="entry name" value="HisK_dim/P_dom"/>
</dbReference>
<comment type="catalytic activity">
    <reaction evidence="1">
        <text>ATP + protein L-histidine = ADP + protein N-phospho-L-histidine.</text>
        <dbReference type="EC" id="2.7.13.3"/>
    </reaction>
</comment>
<dbReference type="GO" id="GO:0000155">
    <property type="term" value="F:phosphorelay sensor kinase activity"/>
    <property type="evidence" value="ECO:0007669"/>
    <property type="project" value="InterPro"/>
</dbReference>
<feature type="compositionally biased region" description="Basic and acidic residues" evidence="6">
    <location>
        <begin position="113"/>
        <end position="123"/>
    </location>
</feature>
<dbReference type="PRINTS" id="PR00344">
    <property type="entry name" value="BCTRLSENSOR"/>
</dbReference>
<dbReference type="EMBL" id="AOIB01000021">
    <property type="protein sequence ID" value="ELY57977.1"/>
    <property type="molecule type" value="Genomic_DNA"/>
</dbReference>
<dbReference type="Pfam" id="PF00512">
    <property type="entry name" value="HisKA"/>
    <property type="match status" value="1"/>
</dbReference>
<protein>
    <recommendedName>
        <fullName evidence="2">histidine kinase</fullName>
        <ecNumber evidence="2">2.7.13.3</ecNumber>
    </recommendedName>
</protein>
<accession>L9X8P6</accession>
<dbReference type="PANTHER" id="PTHR43304">
    <property type="entry name" value="PHYTOCHROME-LIKE PROTEIN CPH1"/>
    <property type="match status" value="1"/>
</dbReference>
<keyword evidence="3" id="KW-0597">Phosphoprotein</keyword>
<feature type="domain" description="Histidine kinase" evidence="7">
    <location>
        <begin position="136"/>
        <end position="349"/>
    </location>
</feature>
<dbReference type="SMART" id="SM00387">
    <property type="entry name" value="HATPase_c"/>
    <property type="match status" value="1"/>
</dbReference>
<comment type="caution">
    <text evidence="8">The sequence shown here is derived from an EMBL/GenBank/DDBJ whole genome shotgun (WGS) entry which is preliminary data.</text>
</comment>
<dbReference type="SUPFAM" id="SSF47384">
    <property type="entry name" value="Homodimeric domain of signal transducing histidine kinase"/>
    <property type="match status" value="1"/>
</dbReference>
<dbReference type="FunFam" id="3.30.565.10:FF:000006">
    <property type="entry name" value="Sensor histidine kinase WalK"/>
    <property type="match status" value="1"/>
</dbReference>
<dbReference type="AlphaFoldDB" id="L9X8P6"/>
<dbReference type="InterPro" id="IPR036097">
    <property type="entry name" value="HisK_dim/P_sf"/>
</dbReference>
<organism evidence="8 9">
    <name type="scientific">Natronococcus amylolyticus DSM 10524</name>
    <dbReference type="NCBI Taxonomy" id="1227497"/>
    <lineage>
        <taxon>Archaea</taxon>
        <taxon>Methanobacteriati</taxon>
        <taxon>Methanobacteriota</taxon>
        <taxon>Stenosarchaea group</taxon>
        <taxon>Halobacteria</taxon>
        <taxon>Halobacteriales</taxon>
        <taxon>Natrialbaceae</taxon>
        <taxon>Natronococcus</taxon>
    </lineage>
</organism>
<dbReference type="InterPro" id="IPR004358">
    <property type="entry name" value="Sig_transdc_His_kin-like_C"/>
</dbReference>
<dbReference type="STRING" id="1227497.C491_09279"/>
<reference evidence="8 9" key="1">
    <citation type="journal article" date="2014" name="PLoS Genet.">
        <title>Phylogenetically driven sequencing of extremely halophilic archaea reveals strategies for static and dynamic osmo-response.</title>
        <authorList>
            <person name="Becker E.A."/>
            <person name="Seitzer P.M."/>
            <person name="Tritt A."/>
            <person name="Larsen D."/>
            <person name="Krusor M."/>
            <person name="Yao A.I."/>
            <person name="Wu D."/>
            <person name="Madern D."/>
            <person name="Eisen J.A."/>
            <person name="Darling A.E."/>
            <person name="Facciotti M.T."/>
        </authorList>
    </citation>
    <scope>NUCLEOTIDE SEQUENCE [LARGE SCALE GENOMIC DNA]</scope>
    <source>
        <strain evidence="8 9">DSM 10524</strain>
    </source>
</reference>
<feature type="region of interest" description="Disordered" evidence="6">
    <location>
        <begin position="94"/>
        <end position="123"/>
    </location>
</feature>
<dbReference type="InterPro" id="IPR036890">
    <property type="entry name" value="HATPase_C_sf"/>
</dbReference>
<dbReference type="PANTHER" id="PTHR43304:SF1">
    <property type="entry name" value="PAC DOMAIN-CONTAINING PROTEIN"/>
    <property type="match status" value="1"/>
</dbReference>
<evidence type="ECO:0000256" key="1">
    <source>
        <dbReference type="ARBA" id="ARBA00000085"/>
    </source>
</evidence>
<dbReference type="PROSITE" id="PS50109">
    <property type="entry name" value="HIS_KIN"/>
    <property type="match status" value="1"/>
</dbReference>
<dbReference type="CDD" id="cd00082">
    <property type="entry name" value="HisKA"/>
    <property type="match status" value="1"/>
</dbReference>
<dbReference type="SUPFAM" id="SSF55874">
    <property type="entry name" value="ATPase domain of HSP90 chaperone/DNA topoisomerase II/histidine kinase"/>
    <property type="match status" value="1"/>
</dbReference>
<dbReference type="InterPro" id="IPR052162">
    <property type="entry name" value="Sensor_kinase/Photoreceptor"/>
</dbReference>
<dbReference type="InterPro" id="IPR003594">
    <property type="entry name" value="HATPase_dom"/>
</dbReference>
<keyword evidence="9" id="KW-1185">Reference proteome</keyword>
<evidence type="ECO:0000256" key="2">
    <source>
        <dbReference type="ARBA" id="ARBA00012438"/>
    </source>
</evidence>
<dbReference type="InterPro" id="IPR005467">
    <property type="entry name" value="His_kinase_dom"/>
</dbReference>
<evidence type="ECO:0000313" key="9">
    <source>
        <dbReference type="Proteomes" id="UP000011688"/>
    </source>
</evidence>
<keyword evidence="5 8" id="KW-0418">Kinase</keyword>
<dbReference type="Proteomes" id="UP000011688">
    <property type="component" value="Unassembled WGS sequence"/>
</dbReference>
<dbReference type="eggNOG" id="arCOG07605">
    <property type="taxonomic scope" value="Archaea"/>
</dbReference>
<evidence type="ECO:0000256" key="6">
    <source>
        <dbReference type="SAM" id="MobiDB-lite"/>
    </source>
</evidence>
<dbReference type="Gene3D" id="1.10.287.130">
    <property type="match status" value="1"/>
</dbReference>
<evidence type="ECO:0000259" key="7">
    <source>
        <dbReference type="PROSITE" id="PS50109"/>
    </source>
</evidence>
<gene>
    <name evidence="8" type="ORF">C491_09279</name>
</gene>
<proteinExistence type="predicted"/>
<name>L9X8P6_9EURY</name>
<dbReference type="Pfam" id="PF02518">
    <property type="entry name" value="HATPase_c"/>
    <property type="match status" value="1"/>
</dbReference>